<feature type="region of interest" description="Disordered" evidence="1">
    <location>
        <begin position="385"/>
        <end position="423"/>
    </location>
</feature>
<proteinExistence type="predicted"/>
<sequence length="516" mass="56045">MSNPRIIYFDNDHPALDYRGEWELQENLFIEDRNPVFGGRQMRTTGTASLTFDFTGTEFRMLGRFAPVNTTESIRPTWRCFMNDEEFDGDRTPPRPENGYTFCYRGGDDLSRTGTNRFRMEIEADESAPLWIDAVYVRPNPTSSFESPIWARLTPKDPSVRLGPNWESIDGGDVRYTADEGSFVEIDFIGTRVAWWGSNLVDQPQGTSEGSYSINGETARPFAFTGRRTDFDPGFQEYFRTEELPAGQVHNLRVTYDGFEAPLVFNHVFLENGEILERDPRTLPTSTPQPSGANTSLLPGSPSPSPPGAESSPPSSNAQAGGAQSAPIGAIVGGVVGGIAVVLLLIVLLIFLKKRRRRATSVLLDPPAPMSYVAQQFPSQGTFGAVSSHMSNPSPGGVQAYPASQRHLTGDTNSGSSYPYSYSPNGVPPGVHVKSRAAGGHIPALSQTLTSPGDMYSTSSQPSSGNTQNVSSKAQLSASASASQPQTQPNYHQDSGIRLRDDQTVISDVPPSYTPA</sequence>
<keyword evidence="2" id="KW-0472">Membrane</keyword>
<feature type="compositionally biased region" description="Low complexity" evidence="1">
    <location>
        <begin position="413"/>
        <end position="423"/>
    </location>
</feature>
<dbReference type="STRING" id="230819.A0A5C3KWS1"/>
<keyword evidence="4" id="KW-1185">Reference proteome</keyword>
<dbReference type="Proteomes" id="UP000307440">
    <property type="component" value="Unassembled WGS sequence"/>
</dbReference>
<evidence type="ECO:0000313" key="3">
    <source>
        <dbReference type="EMBL" id="TFK25111.1"/>
    </source>
</evidence>
<dbReference type="OrthoDB" id="3052647at2759"/>
<protein>
    <submittedName>
        <fullName evidence="3">Uncharacterized protein</fullName>
    </submittedName>
</protein>
<feature type="compositionally biased region" description="Polar residues" evidence="1">
    <location>
        <begin position="283"/>
        <end position="295"/>
    </location>
</feature>
<reference evidence="3 4" key="1">
    <citation type="journal article" date="2019" name="Nat. Ecol. Evol.">
        <title>Megaphylogeny resolves global patterns of mushroom evolution.</title>
        <authorList>
            <person name="Varga T."/>
            <person name="Krizsan K."/>
            <person name="Foldi C."/>
            <person name="Dima B."/>
            <person name="Sanchez-Garcia M."/>
            <person name="Sanchez-Ramirez S."/>
            <person name="Szollosi G.J."/>
            <person name="Szarkandi J.G."/>
            <person name="Papp V."/>
            <person name="Albert L."/>
            <person name="Andreopoulos W."/>
            <person name="Angelini C."/>
            <person name="Antonin V."/>
            <person name="Barry K.W."/>
            <person name="Bougher N.L."/>
            <person name="Buchanan P."/>
            <person name="Buyck B."/>
            <person name="Bense V."/>
            <person name="Catcheside P."/>
            <person name="Chovatia M."/>
            <person name="Cooper J."/>
            <person name="Damon W."/>
            <person name="Desjardin D."/>
            <person name="Finy P."/>
            <person name="Geml J."/>
            <person name="Haridas S."/>
            <person name="Hughes K."/>
            <person name="Justo A."/>
            <person name="Karasinski D."/>
            <person name="Kautmanova I."/>
            <person name="Kiss B."/>
            <person name="Kocsube S."/>
            <person name="Kotiranta H."/>
            <person name="LaButti K.M."/>
            <person name="Lechner B.E."/>
            <person name="Liimatainen K."/>
            <person name="Lipzen A."/>
            <person name="Lukacs Z."/>
            <person name="Mihaltcheva S."/>
            <person name="Morgado L.N."/>
            <person name="Niskanen T."/>
            <person name="Noordeloos M.E."/>
            <person name="Ohm R.A."/>
            <person name="Ortiz-Santana B."/>
            <person name="Ovrebo C."/>
            <person name="Racz N."/>
            <person name="Riley R."/>
            <person name="Savchenko A."/>
            <person name="Shiryaev A."/>
            <person name="Soop K."/>
            <person name="Spirin V."/>
            <person name="Szebenyi C."/>
            <person name="Tomsovsky M."/>
            <person name="Tulloss R.E."/>
            <person name="Uehling J."/>
            <person name="Grigoriev I.V."/>
            <person name="Vagvolgyi C."/>
            <person name="Papp T."/>
            <person name="Martin F.M."/>
            <person name="Miettinen O."/>
            <person name="Hibbett D.S."/>
            <person name="Nagy L.G."/>
        </authorList>
    </citation>
    <scope>NUCLEOTIDE SEQUENCE [LARGE SCALE GENOMIC DNA]</scope>
    <source>
        <strain evidence="3 4">CBS 121175</strain>
    </source>
</reference>
<dbReference type="AlphaFoldDB" id="A0A5C3KWS1"/>
<feature type="region of interest" description="Disordered" evidence="1">
    <location>
        <begin position="444"/>
        <end position="516"/>
    </location>
</feature>
<keyword evidence="2" id="KW-0812">Transmembrane</keyword>
<evidence type="ECO:0000313" key="4">
    <source>
        <dbReference type="Proteomes" id="UP000307440"/>
    </source>
</evidence>
<feature type="region of interest" description="Disordered" evidence="1">
    <location>
        <begin position="279"/>
        <end position="324"/>
    </location>
</feature>
<accession>A0A5C3KWS1</accession>
<feature type="transmembrane region" description="Helical" evidence="2">
    <location>
        <begin position="328"/>
        <end position="352"/>
    </location>
</feature>
<keyword evidence="2" id="KW-1133">Transmembrane helix</keyword>
<feature type="compositionally biased region" description="Polar residues" evidence="1">
    <location>
        <begin position="445"/>
        <end position="470"/>
    </location>
</feature>
<feature type="compositionally biased region" description="Low complexity" evidence="1">
    <location>
        <begin position="308"/>
        <end position="324"/>
    </location>
</feature>
<gene>
    <name evidence="3" type="ORF">FA15DRAFT_668812</name>
</gene>
<evidence type="ECO:0000256" key="2">
    <source>
        <dbReference type="SAM" id="Phobius"/>
    </source>
</evidence>
<dbReference type="EMBL" id="ML210190">
    <property type="protein sequence ID" value="TFK25111.1"/>
    <property type="molecule type" value="Genomic_DNA"/>
</dbReference>
<evidence type="ECO:0000256" key="1">
    <source>
        <dbReference type="SAM" id="MobiDB-lite"/>
    </source>
</evidence>
<name>A0A5C3KWS1_COPMA</name>
<organism evidence="3 4">
    <name type="scientific">Coprinopsis marcescibilis</name>
    <name type="common">Agaric fungus</name>
    <name type="synonym">Psathyrella marcescibilis</name>
    <dbReference type="NCBI Taxonomy" id="230819"/>
    <lineage>
        <taxon>Eukaryota</taxon>
        <taxon>Fungi</taxon>
        <taxon>Dikarya</taxon>
        <taxon>Basidiomycota</taxon>
        <taxon>Agaricomycotina</taxon>
        <taxon>Agaricomycetes</taxon>
        <taxon>Agaricomycetidae</taxon>
        <taxon>Agaricales</taxon>
        <taxon>Agaricineae</taxon>
        <taxon>Psathyrellaceae</taxon>
        <taxon>Coprinopsis</taxon>
    </lineage>
</organism>
<feature type="compositionally biased region" description="Low complexity" evidence="1">
    <location>
        <begin position="471"/>
        <end position="488"/>
    </location>
</feature>